<evidence type="ECO:0000313" key="1">
    <source>
        <dbReference type="EMBL" id="KAH7674305.1"/>
    </source>
</evidence>
<name>A0ACB7VJX6_DIOAL</name>
<gene>
    <name evidence="1" type="ORF">IHE45_08G064700</name>
</gene>
<evidence type="ECO:0000313" key="2">
    <source>
        <dbReference type="Proteomes" id="UP000827976"/>
    </source>
</evidence>
<comment type="caution">
    <text evidence="1">The sequence shown here is derived from an EMBL/GenBank/DDBJ whole genome shotgun (WGS) entry which is preliminary data.</text>
</comment>
<sequence>MVNFREFQNARYVLDRMIMACNMKGSGIFIWSGSSSENWMHLKKKDRSSRTNVG</sequence>
<keyword evidence="2" id="KW-1185">Reference proteome</keyword>
<proteinExistence type="predicted"/>
<accession>A0ACB7VJX6</accession>
<protein>
    <submittedName>
        <fullName evidence="1">Uncharacterized protein</fullName>
    </submittedName>
</protein>
<dbReference type="Proteomes" id="UP000827976">
    <property type="component" value="Chromosome 8"/>
</dbReference>
<dbReference type="EMBL" id="CM037018">
    <property type="protein sequence ID" value="KAH7674305.1"/>
    <property type="molecule type" value="Genomic_DNA"/>
</dbReference>
<reference evidence="2" key="1">
    <citation type="journal article" date="2022" name="Nat. Commun.">
        <title>Chromosome evolution and the genetic basis of agronomically important traits in greater yam.</title>
        <authorList>
            <person name="Bredeson J.V."/>
            <person name="Lyons J.B."/>
            <person name="Oniyinde I.O."/>
            <person name="Okereke N.R."/>
            <person name="Kolade O."/>
            <person name="Nnabue I."/>
            <person name="Nwadili C.O."/>
            <person name="Hribova E."/>
            <person name="Parker M."/>
            <person name="Nwogha J."/>
            <person name="Shu S."/>
            <person name="Carlson J."/>
            <person name="Kariba R."/>
            <person name="Muthemba S."/>
            <person name="Knop K."/>
            <person name="Barton G.J."/>
            <person name="Sherwood A.V."/>
            <person name="Lopez-Montes A."/>
            <person name="Asiedu R."/>
            <person name="Jamnadass R."/>
            <person name="Muchugi A."/>
            <person name="Goodstein D."/>
            <person name="Egesi C.N."/>
            <person name="Featherston J."/>
            <person name="Asfaw A."/>
            <person name="Simpson G.G."/>
            <person name="Dolezel J."/>
            <person name="Hendre P.S."/>
            <person name="Van Deynze A."/>
            <person name="Kumar P.L."/>
            <person name="Obidiegwu J.E."/>
            <person name="Bhattacharjee R."/>
            <person name="Rokhsar D.S."/>
        </authorList>
    </citation>
    <scope>NUCLEOTIDE SEQUENCE [LARGE SCALE GENOMIC DNA]</scope>
    <source>
        <strain evidence="2">cv. TDa95/00328</strain>
    </source>
</reference>
<organism evidence="1 2">
    <name type="scientific">Dioscorea alata</name>
    <name type="common">Purple yam</name>
    <dbReference type="NCBI Taxonomy" id="55571"/>
    <lineage>
        <taxon>Eukaryota</taxon>
        <taxon>Viridiplantae</taxon>
        <taxon>Streptophyta</taxon>
        <taxon>Embryophyta</taxon>
        <taxon>Tracheophyta</taxon>
        <taxon>Spermatophyta</taxon>
        <taxon>Magnoliopsida</taxon>
        <taxon>Liliopsida</taxon>
        <taxon>Dioscoreales</taxon>
        <taxon>Dioscoreaceae</taxon>
        <taxon>Dioscorea</taxon>
    </lineage>
</organism>